<accession>A0A811NV05</accession>
<dbReference type="GO" id="GO:0080030">
    <property type="term" value="F:methyl indole-3-acetate esterase activity"/>
    <property type="evidence" value="ECO:0007669"/>
    <property type="project" value="TreeGrafter"/>
</dbReference>
<dbReference type="PANTHER" id="PTHR10992">
    <property type="entry name" value="METHYLESTERASE FAMILY MEMBER"/>
    <property type="match status" value="1"/>
</dbReference>
<dbReference type="Pfam" id="PF12697">
    <property type="entry name" value="Abhydrolase_6"/>
    <property type="match status" value="1"/>
</dbReference>
<comment type="caution">
    <text evidence="2">The sequence shown here is derived from an EMBL/GenBank/DDBJ whole genome shotgun (WGS) entry which is preliminary data.</text>
</comment>
<evidence type="ECO:0000259" key="1">
    <source>
        <dbReference type="Pfam" id="PF12697"/>
    </source>
</evidence>
<evidence type="ECO:0000313" key="2">
    <source>
        <dbReference type="EMBL" id="CAD6235042.1"/>
    </source>
</evidence>
<name>A0A811NV05_9POAL</name>
<dbReference type="GO" id="GO:0009696">
    <property type="term" value="P:salicylic acid metabolic process"/>
    <property type="evidence" value="ECO:0007669"/>
    <property type="project" value="TreeGrafter"/>
</dbReference>
<dbReference type="Proteomes" id="UP000604825">
    <property type="component" value="Unassembled WGS sequence"/>
</dbReference>
<dbReference type="EMBL" id="CAJGYO010000006">
    <property type="protein sequence ID" value="CAD6235042.1"/>
    <property type="molecule type" value="Genomic_DNA"/>
</dbReference>
<dbReference type="SUPFAM" id="SSF53474">
    <property type="entry name" value="alpha/beta-Hydrolases"/>
    <property type="match status" value="1"/>
</dbReference>
<dbReference type="PANTHER" id="PTHR10992:SF1004">
    <property type="entry name" value="ESTERASE PIR7B"/>
    <property type="match status" value="1"/>
</dbReference>
<organism evidence="2 3">
    <name type="scientific">Miscanthus lutarioriparius</name>
    <dbReference type="NCBI Taxonomy" id="422564"/>
    <lineage>
        <taxon>Eukaryota</taxon>
        <taxon>Viridiplantae</taxon>
        <taxon>Streptophyta</taxon>
        <taxon>Embryophyta</taxon>
        <taxon>Tracheophyta</taxon>
        <taxon>Spermatophyta</taxon>
        <taxon>Magnoliopsida</taxon>
        <taxon>Liliopsida</taxon>
        <taxon>Poales</taxon>
        <taxon>Poaceae</taxon>
        <taxon>PACMAD clade</taxon>
        <taxon>Panicoideae</taxon>
        <taxon>Andropogonodae</taxon>
        <taxon>Andropogoneae</taxon>
        <taxon>Saccharinae</taxon>
        <taxon>Miscanthus</taxon>
    </lineage>
</organism>
<dbReference type="Gene3D" id="3.40.50.1820">
    <property type="entry name" value="alpha/beta hydrolase"/>
    <property type="match status" value="1"/>
</dbReference>
<proteinExistence type="predicted"/>
<keyword evidence="3" id="KW-1185">Reference proteome</keyword>
<feature type="domain" description="AB hydrolase-1" evidence="1">
    <location>
        <begin position="32"/>
        <end position="222"/>
    </location>
</feature>
<evidence type="ECO:0000313" key="3">
    <source>
        <dbReference type="Proteomes" id="UP000604825"/>
    </source>
</evidence>
<dbReference type="AlphaFoldDB" id="A0A811NV05"/>
<dbReference type="InterPro" id="IPR000073">
    <property type="entry name" value="AB_hydrolase_1"/>
</dbReference>
<dbReference type="InterPro" id="IPR045889">
    <property type="entry name" value="MES/HNL"/>
</dbReference>
<reference evidence="2" key="1">
    <citation type="submission" date="2020-10" db="EMBL/GenBank/DDBJ databases">
        <authorList>
            <person name="Han B."/>
            <person name="Lu T."/>
            <person name="Zhao Q."/>
            <person name="Huang X."/>
            <person name="Zhao Y."/>
        </authorList>
    </citation>
    <scope>NUCLEOTIDE SEQUENCE</scope>
</reference>
<dbReference type="GO" id="GO:0080032">
    <property type="term" value="F:methyl jasmonate esterase activity"/>
    <property type="evidence" value="ECO:0007669"/>
    <property type="project" value="TreeGrafter"/>
</dbReference>
<dbReference type="GO" id="GO:0080031">
    <property type="term" value="F:methyl salicylate esterase activity"/>
    <property type="evidence" value="ECO:0007669"/>
    <property type="project" value="TreeGrafter"/>
</dbReference>
<dbReference type="OrthoDB" id="408373at2759"/>
<dbReference type="GO" id="GO:0009694">
    <property type="term" value="P:jasmonic acid metabolic process"/>
    <property type="evidence" value="ECO:0007669"/>
    <property type="project" value="TreeGrafter"/>
</dbReference>
<gene>
    <name evidence="2" type="ORF">NCGR_LOCUS23409</name>
</gene>
<sequence>MEVGGGKHFVLVHGLCHVAWCWYKDYWRPLLDVVAAALDGDRLILVGHSHGGLSLALVMERFPRKVAAAAFVAAALPCVGNTWALSSRRCFRRAAHGLPTGAITGTGSEGAGGQQRTAIVMGPRFMEEKYYQESPAEDVTLAKLLVRPGNQFLDDPLMKDEALLTAANYGSVKKVYVVAKADEASTEEMQRWILAMSPGTEVEEIAGADHAVMNSKARELCDVLGRVASRCD</sequence>
<protein>
    <recommendedName>
        <fullName evidence="1">AB hydrolase-1 domain-containing protein</fullName>
    </recommendedName>
</protein>
<dbReference type="InterPro" id="IPR029058">
    <property type="entry name" value="AB_hydrolase_fold"/>
</dbReference>